<dbReference type="Proteomes" id="UP001501600">
    <property type="component" value="Unassembled WGS sequence"/>
</dbReference>
<gene>
    <name evidence="11 12" type="primary">cysZ</name>
    <name evidence="12" type="ORF">GCM10025772_12670</name>
</gene>
<evidence type="ECO:0000256" key="1">
    <source>
        <dbReference type="ARBA" id="ARBA00004141"/>
    </source>
</evidence>
<proteinExistence type="inferred from homology"/>
<keyword evidence="2 11" id="KW-0813">Transport</keyword>
<evidence type="ECO:0000256" key="10">
    <source>
        <dbReference type="ARBA" id="ARBA00023192"/>
    </source>
</evidence>
<accession>A0ABP9S2K4</accession>
<evidence type="ECO:0000256" key="5">
    <source>
        <dbReference type="ARBA" id="ARBA00022605"/>
    </source>
</evidence>
<evidence type="ECO:0000313" key="13">
    <source>
        <dbReference type="Proteomes" id="UP001501600"/>
    </source>
</evidence>
<evidence type="ECO:0000256" key="4">
    <source>
        <dbReference type="ARBA" id="ARBA00022519"/>
    </source>
</evidence>
<comment type="similarity">
    <text evidence="11">Belongs to the CysZ family.</text>
</comment>
<keyword evidence="13" id="KW-1185">Reference proteome</keyword>
<evidence type="ECO:0000256" key="9">
    <source>
        <dbReference type="ARBA" id="ARBA00023136"/>
    </source>
</evidence>
<comment type="subcellular location">
    <subcellularLocation>
        <location evidence="11">Cell inner membrane</location>
        <topology evidence="11">Multi-pass membrane protein</topology>
    </subcellularLocation>
    <subcellularLocation>
        <location evidence="1">Membrane</location>
        <topology evidence="1">Multi-pass membrane protein</topology>
    </subcellularLocation>
</comment>
<evidence type="ECO:0000256" key="11">
    <source>
        <dbReference type="HAMAP-Rule" id="MF_00468"/>
    </source>
</evidence>
<feature type="transmembrane region" description="Helical" evidence="11">
    <location>
        <begin position="150"/>
        <end position="176"/>
    </location>
</feature>
<dbReference type="InterPro" id="IPR059112">
    <property type="entry name" value="CysZ/EI24"/>
</dbReference>
<sequence>MREPVFPQGASGAQYFIKGFELIRQPGLRRFVALPLGINLLLFSFAFYWLFQRMGVWIEQVVAWLPEFLGWLDVVLWPLAVVTVLISASFLFSAIMNFIAAPFNGLLAEQVEKKLTGQALDTGGVIDLIKDTPRLIGREWTKLMYYLPRALLFGLILLFVPGIGAVIWFCFTAWMLSVQYLDYPFDNHKVPFSRMRDALSMQRWRSFSFGASAAVMAMIPLLNLVLMPVAICGATALWVDQYREVHGRFDDLP</sequence>
<keyword evidence="9 11" id="KW-0472">Membrane</keyword>
<evidence type="ECO:0000256" key="3">
    <source>
        <dbReference type="ARBA" id="ARBA00022475"/>
    </source>
</evidence>
<feature type="transmembrane region" description="Helical" evidence="11">
    <location>
        <begin position="75"/>
        <end position="100"/>
    </location>
</feature>
<dbReference type="InterPro" id="IPR050480">
    <property type="entry name" value="CysZ-like"/>
</dbReference>
<comment type="caution">
    <text evidence="12">The sequence shown here is derived from an EMBL/GenBank/DDBJ whole genome shotgun (WGS) entry which is preliminary data.</text>
</comment>
<dbReference type="PANTHER" id="PTHR37468:SF1">
    <property type="entry name" value="SULFATE TRANSPORTER CYSZ"/>
    <property type="match status" value="1"/>
</dbReference>
<protein>
    <recommendedName>
        <fullName evidence="11">Sulfate transporter CysZ</fullName>
    </recommendedName>
</protein>
<dbReference type="RefSeq" id="WP_345316199.1">
    <property type="nucleotide sequence ID" value="NZ_BAABLF010000006.1"/>
</dbReference>
<keyword evidence="7 11" id="KW-1133">Transmembrane helix</keyword>
<keyword evidence="6 11" id="KW-0812">Transmembrane</keyword>
<evidence type="ECO:0000256" key="7">
    <source>
        <dbReference type="ARBA" id="ARBA00022989"/>
    </source>
</evidence>
<name>A0ABP9S2K4_9GAMM</name>
<dbReference type="InterPro" id="IPR022985">
    <property type="entry name" value="Sulfate_CysZ"/>
</dbReference>
<feature type="transmembrane region" description="Helical" evidence="11">
    <location>
        <begin position="209"/>
        <end position="239"/>
    </location>
</feature>
<keyword evidence="3 11" id="KW-1003">Cell membrane</keyword>
<keyword evidence="8 11" id="KW-0764">Sulfate transport</keyword>
<dbReference type="HAMAP" id="MF_00468">
    <property type="entry name" value="CysZ"/>
    <property type="match status" value="1"/>
</dbReference>
<dbReference type="EMBL" id="BAABLF010000006">
    <property type="protein sequence ID" value="GAA5189692.1"/>
    <property type="molecule type" value="Genomic_DNA"/>
</dbReference>
<dbReference type="Pfam" id="PF07264">
    <property type="entry name" value="EI24"/>
    <property type="match status" value="1"/>
</dbReference>
<keyword evidence="10 11" id="KW-0198">Cysteine biosynthesis</keyword>
<evidence type="ECO:0000256" key="8">
    <source>
        <dbReference type="ARBA" id="ARBA00023032"/>
    </source>
</evidence>
<comment type="function">
    <text evidence="11">High affinity, high specificity proton-dependent sulfate transporter, which mediates sulfate uptake. Provides the sulfur source for the cysteine synthesis pathway.</text>
</comment>
<reference evidence="13" key="1">
    <citation type="journal article" date="2019" name="Int. J. Syst. Evol. Microbiol.">
        <title>The Global Catalogue of Microorganisms (GCM) 10K type strain sequencing project: providing services to taxonomists for standard genome sequencing and annotation.</title>
        <authorList>
            <consortium name="The Broad Institute Genomics Platform"/>
            <consortium name="The Broad Institute Genome Sequencing Center for Infectious Disease"/>
            <person name="Wu L."/>
            <person name="Ma J."/>
        </authorList>
    </citation>
    <scope>NUCLEOTIDE SEQUENCE [LARGE SCALE GENOMIC DNA]</scope>
    <source>
        <strain evidence="13">JCM 18720</strain>
    </source>
</reference>
<organism evidence="12 13">
    <name type="scientific">Ferrimonas gelatinilytica</name>
    <dbReference type="NCBI Taxonomy" id="1255257"/>
    <lineage>
        <taxon>Bacteria</taxon>
        <taxon>Pseudomonadati</taxon>
        <taxon>Pseudomonadota</taxon>
        <taxon>Gammaproteobacteria</taxon>
        <taxon>Alteromonadales</taxon>
        <taxon>Ferrimonadaceae</taxon>
        <taxon>Ferrimonas</taxon>
    </lineage>
</organism>
<keyword evidence="4 11" id="KW-0997">Cell inner membrane</keyword>
<keyword evidence="5 11" id="KW-0028">Amino-acid biosynthesis</keyword>
<dbReference type="PANTHER" id="PTHR37468">
    <property type="entry name" value="SULFATE TRANSPORTER CYSZ"/>
    <property type="match status" value="1"/>
</dbReference>
<evidence type="ECO:0000313" key="12">
    <source>
        <dbReference type="EMBL" id="GAA5189692.1"/>
    </source>
</evidence>
<dbReference type="NCBIfam" id="NF003433">
    <property type="entry name" value="PRK04949.1"/>
    <property type="match status" value="1"/>
</dbReference>
<feature type="transmembrane region" description="Helical" evidence="11">
    <location>
        <begin position="31"/>
        <end position="51"/>
    </location>
</feature>
<evidence type="ECO:0000256" key="2">
    <source>
        <dbReference type="ARBA" id="ARBA00022448"/>
    </source>
</evidence>
<evidence type="ECO:0000256" key="6">
    <source>
        <dbReference type="ARBA" id="ARBA00022692"/>
    </source>
</evidence>